<evidence type="ECO:0000313" key="3">
    <source>
        <dbReference type="Proteomes" id="UP000582974"/>
    </source>
</evidence>
<protein>
    <submittedName>
        <fullName evidence="2">Aerial mycelium formation protein</fullName>
    </submittedName>
</protein>
<keyword evidence="3" id="KW-1185">Reference proteome</keyword>
<dbReference type="RefSeq" id="WP_180891266.1">
    <property type="nucleotide sequence ID" value="NZ_JACCKD010000001.1"/>
</dbReference>
<dbReference type="CDD" id="cd21107">
    <property type="entry name" value="RsiG"/>
    <property type="match status" value="1"/>
</dbReference>
<comment type="caution">
    <text evidence="2">The sequence shown here is derived from an EMBL/GenBank/DDBJ whole genome shotgun (WGS) entry which is preliminary data.</text>
</comment>
<organism evidence="2 3">
    <name type="scientific">Haloechinothrix aidingensis</name>
    <dbReference type="NCBI Taxonomy" id="2752311"/>
    <lineage>
        <taxon>Bacteria</taxon>
        <taxon>Bacillati</taxon>
        <taxon>Actinomycetota</taxon>
        <taxon>Actinomycetes</taxon>
        <taxon>Pseudonocardiales</taxon>
        <taxon>Pseudonocardiaceae</taxon>
        <taxon>Haloechinothrix</taxon>
    </lineage>
</organism>
<evidence type="ECO:0000259" key="1">
    <source>
        <dbReference type="Pfam" id="PF22802"/>
    </source>
</evidence>
<dbReference type="InterPro" id="IPR055209">
    <property type="entry name" value="RsiG-like_dom"/>
</dbReference>
<proteinExistence type="predicted"/>
<dbReference type="Pfam" id="PF22802">
    <property type="entry name" value="RsiG"/>
    <property type="match status" value="2"/>
</dbReference>
<dbReference type="EMBL" id="JACCKD010000001">
    <property type="protein sequence ID" value="MBA0124396.1"/>
    <property type="molecule type" value="Genomic_DNA"/>
</dbReference>
<reference evidence="2 3" key="1">
    <citation type="submission" date="2020-07" db="EMBL/GenBank/DDBJ databases">
        <title>Genome of Haloechinothrix sp.</title>
        <authorList>
            <person name="Tang S.-K."/>
            <person name="Yang L."/>
            <person name="Zhu W.-Y."/>
        </authorList>
    </citation>
    <scope>NUCLEOTIDE SEQUENCE [LARGE SCALE GENOMIC DNA]</scope>
    <source>
        <strain evidence="2 3">YIM 98757</strain>
    </source>
</reference>
<dbReference type="Proteomes" id="UP000582974">
    <property type="component" value="Unassembled WGS sequence"/>
</dbReference>
<feature type="domain" description="RsiG-like" evidence="1">
    <location>
        <begin position="20"/>
        <end position="83"/>
    </location>
</feature>
<dbReference type="InterPro" id="IPR049575">
    <property type="entry name" value="RsiG-like"/>
</dbReference>
<sequence>MIEVRPGGRRRIDRVLGEDYTSGIDQMPLTELRDRRDEAAQEETDLSFLRRMLHARIDIVRAEQTRRASGGQHSVVDQLTAILAKNAIHTPARPGRHQPMEPTRTGECRRQVESLIADAGLTDVESLSDDALAEGLDAYLTEEASVSGRRQQVQAVVDRLNAEITSRYAAGHASVDELLATERGDQL</sequence>
<name>A0A837ZUV6_9PSEU</name>
<gene>
    <name evidence="2" type="ORF">H0B56_02440</name>
</gene>
<dbReference type="AlphaFoldDB" id="A0A837ZUV6"/>
<evidence type="ECO:0000313" key="2">
    <source>
        <dbReference type="EMBL" id="MBA0124396.1"/>
    </source>
</evidence>
<accession>A0A837ZUV6</accession>
<feature type="domain" description="RsiG-like" evidence="1">
    <location>
        <begin position="120"/>
        <end position="180"/>
    </location>
</feature>